<dbReference type="Proteomes" id="UP001163603">
    <property type="component" value="Chromosome 13"/>
</dbReference>
<proteinExistence type="predicted"/>
<dbReference type="EMBL" id="CM047748">
    <property type="protein sequence ID" value="KAJ0013954.1"/>
    <property type="molecule type" value="Genomic_DNA"/>
</dbReference>
<sequence length="218" mass="23825">MMRDKMERFVLLPFSAGCISESSIAVGVQQQQQPSPPPRRSSSSKPAAAAGAEIHNSSTTAIKNQEEDEESISSESMKGSFRSLPNSKPDLSTGLNRLCKGFKNFSQFFAYKEEEMEEEMEIGLPTDVMHVTHIGLDGCTTTTTNNNQNQNNNNNNSIKGSNWENLMAPGLLSLGQFELSMAAAAPTKADDREEALPAEALVKKKKNININNSINQLN</sequence>
<reference evidence="2" key="1">
    <citation type="journal article" date="2023" name="G3 (Bethesda)">
        <title>Genome assembly and association tests identify interacting loci associated with vigor, precocity, and sex in interspecific pistachio rootstocks.</title>
        <authorList>
            <person name="Palmer W."/>
            <person name="Jacygrad E."/>
            <person name="Sagayaradj S."/>
            <person name="Cavanaugh K."/>
            <person name="Han R."/>
            <person name="Bertier L."/>
            <person name="Beede B."/>
            <person name="Kafkas S."/>
            <person name="Golino D."/>
            <person name="Preece J."/>
            <person name="Michelmore R."/>
        </authorList>
    </citation>
    <scope>NUCLEOTIDE SEQUENCE [LARGE SCALE GENOMIC DNA]</scope>
</reference>
<comment type="caution">
    <text evidence="1">The sequence shown here is derived from an EMBL/GenBank/DDBJ whole genome shotgun (WGS) entry which is preliminary data.</text>
</comment>
<evidence type="ECO:0000313" key="1">
    <source>
        <dbReference type="EMBL" id="KAJ0013954.1"/>
    </source>
</evidence>
<accession>A0ACC0XBV3</accession>
<organism evidence="1 2">
    <name type="scientific">Pistacia integerrima</name>
    <dbReference type="NCBI Taxonomy" id="434235"/>
    <lineage>
        <taxon>Eukaryota</taxon>
        <taxon>Viridiplantae</taxon>
        <taxon>Streptophyta</taxon>
        <taxon>Embryophyta</taxon>
        <taxon>Tracheophyta</taxon>
        <taxon>Spermatophyta</taxon>
        <taxon>Magnoliopsida</taxon>
        <taxon>eudicotyledons</taxon>
        <taxon>Gunneridae</taxon>
        <taxon>Pentapetalae</taxon>
        <taxon>rosids</taxon>
        <taxon>malvids</taxon>
        <taxon>Sapindales</taxon>
        <taxon>Anacardiaceae</taxon>
        <taxon>Pistacia</taxon>
    </lineage>
</organism>
<protein>
    <submittedName>
        <fullName evidence="1">Uncharacterized protein</fullName>
    </submittedName>
</protein>
<name>A0ACC0XBV3_9ROSI</name>
<evidence type="ECO:0000313" key="2">
    <source>
        <dbReference type="Proteomes" id="UP001163603"/>
    </source>
</evidence>
<keyword evidence="2" id="KW-1185">Reference proteome</keyword>
<gene>
    <name evidence="1" type="ORF">Pint_21285</name>
</gene>